<sequence>MEAGRRGRPASDFAPPGASHSGGITWLPVGSDGGGADQTLLSHEFGHNFGYPHQTRIPCPGTDLADCEESKGANSRQTPMGGGTVSVGLTAPELLHSKWLSDEEAVTVEKSATYTLNSLYGGQDGVRALDIPIGEDRLVVEYRHTSGTLDKRLQGVHTYRIPGNNYEGATMVDMSRRGRRRRLRPCPRPAPTPTARPRSRSEAPSSS</sequence>
<feature type="region of interest" description="Disordered" evidence="1">
    <location>
        <begin position="173"/>
        <end position="207"/>
    </location>
</feature>
<dbReference type="Proteomes" id="UP000656881">
    <property type="component" value="Unassembled WGS sequence"/>
</dbReference>
<evidence type="ECO:0008006" key="4">
    <source>
        <dbReference type="Google" id="ProtNLM"/>
    </source>
</evidence>
<evidence type="ECO:0000256" key="1">
    <source>
        <dbReference type="SAM" id="MobiDB-lite"/>
    </source>
</evidence>
<evidence type="ECO:0000313" key="3">
    <source>
        <dbReference type="Proteomes" id="UP000656881"/>
    </source>
</evidence>
<organism evidence="2 3">
    <name type="scientific">Streptomyces lasiicapitis</name>
    <dbReference type="NCBI Taxonomy" id="1923961"/>
    <lineage>
        <taxon>Bacteria</taxon>
        <taxon>Bacillati</taxon>
        <taxon>Actinomycetota</taxon>
        <taxon>Actinomycetes</taxon>
        <taxon>Kitasatosporales</taxon>
        <taxon>Streptomycetaceae</taxon>
        <taxon>Streptomyces</taxon>
    </lineage>
</organism>
<keyword evidence="3" id="KW-1185">Reference proteome</keyword>
<gene>
    <name evidence="2" type="ORF">GCM10012286_80290</name>
</gene>
<protein>
    <recommendedName>
        <fullName evidence="4">Peptidase M11 gametolysin domain-containing protein</fullName>
    </recommendedName>
</protein>
<accession>A0ABQ2MWS6</accession>
<reference evidence="3" key="1">
    <citation type="journal article" date="2019" name="Int. J. Syst. Evol. Microbiol.">
        <title>The Global Catalogue of Microorganisms (GCM) 10K type strain sequencing project: providing services to taxonomists for standard genome sequencing and annotation.</title>
        <authorList>
            <consortium name="The Broad Institute Genomics Platform"/>
            <consortium name="The Broad Institute Genome Sequencing Center for Infectious Disease"/>
            <person name="Wu L."/>
            <person name="Ma J."/>
        </authorList>
    </citation>
    <scope>NUCLEOTIDE SEQUENCE [LARGE SCALE GENOMIC DNA]</scope>
    <source>
        <strain evidence="3">CGMCC 4.7349</strain>
    </source>
</reference>
<evidence type="ECO:0000313" key="2">
    <source>
        <dbReference type="EMBL" id="GGO59212.1"/>
    </source>
</evidence>
<proteinExistence type="predicted"/>
<comment type="caution">
    <text evidence="2">The sequence shown here is derived from an EMBL/GenBank/DDBJ whole genome shotgun (WGS) entry which is preliminary data.</text>
</comment>
<dbReference type="EMBL" id="BMNG01000027">
    <property type="protein sequence ID" value="GGO59212.1"/>
    <property type="molecule type" value="Genomic_DNA"/>
</dbReference>
<name>A0ABQ2MWS6_9ACTN</name>
<dbReference type="RefSeq" id="WP_189177639.1">
    <property type="nucleotide sequence ID" value="NZ_BMNG01000027.1"/>
</dbReference>
<feature type="region of interest" description="Disordered" evidence="1">
    <location>
        <begin position="1"/>
        <end position="31"/>
    </location>
</feature>